<dbReference type="PIR" id="S27530">
    <property type="entry name" value="S27530"/>
</dbReference>
<evidence type="ECO:0000256" key="1">
    <source>
        <dbReference type="SAM" id="Phobius"/>
    </source>
</evidence>
<dbReference type="InterPro" id="IPR013693">
    <property type="entry name" value="SpoIID/LytB_N"/>
</dbReference>
<keyword evidence="1" id="KW-1133">Transmembrane helix</keyword>
<keyword evidence="1" id="KW-0812">Transmembrane</keyword>
<dbReference type="EMBL" id="M87835">
    <property type="protein sequence ID" value="AAA23281.1"/>
    <property type="molecule type" value="Genomic_DNA"/>
</dbReference>
<dbReference type="NCBIfam" id="TIGR02870">
    <property type="entry name" value="spore_II_D"/>
    <property type="match status" value="1"/>
</dbReference>
<dbReference type="Pfam" id="PF08486">
    <property type="entry name" value="SpoIID"/>
    <property type="match status" value="1"/>
</dbReference>
<keyword evidence="1" id="KW-0472">Membrane</keyword>
<evidence type="ECO:0000313" key="3">
    <source>
        <dbReference type="EMBL" id="AAA23281.1"/>
    </source>
</evidence>
<evidence type="ECO:0000259" key="2">
    <source>
        <dbReference type="Pfam" id="PF08486"/>
    </source>
</evidence>
<organism evidence="3">
    <name type="scientific">Clostridium saccharobutylicum</name>
    <dbReference type="NCBI Taxonomy" id="169679"/>
    <lineage>
        <taxon>Bacteria</taxon>
        <taxon>Bacillati</taxon>
        <taxon>Bacillota</taxon>
        <taxon>Clostridia</taxon>
        <taxon>Eubacteriales</taxon>
        <taxon>Clostridiaceae</taxon>
        <taxon>Clostridium</taxon>
    </lineage>
</organism>
<dbReference type="PANTHER" id="PTHR30032">
    <property type="entry name" value="N-ACETYLMURAMOYL-L-ALANINE AMIDASE-RELATED"/>
    <property type="match status" value="1"/>
</dbReference>
<dbReference type="InterPro" id="IPR014225">
    <property type="entry name" value="Spore_II_D_firmicutes"/>
</dbReference>
<feature type="domain" description="Sporulation stage II protein D amidase enhancer LytB N-terminal" evidence="2">
    <location>
        <begin position="68"/>
        <end position="174"/>
    </location>
</feature>
<dbReference type="PANTHER" id="PTHR30032:SF4">
    <property type="entry name" value="AMIDASE ENHANCER"/>
    <property type="match status" value="1"/>
</dbReference>
<dbReference type="GO" id="GO:0030435">
    <property type="term" value="P:sporulation resulting in formation of a cellular spore"/>
    <property type="evidence" value="ECO:0007669"/>
    <property type="project" value="InterPro"/>
</dbReference>
<sequence>MKIVNRIGKNMRLLIIMTLIIFAVLIILPLIILKGSGFSISKFNLDNKNLVKNSQITFPVNGKVKLYHKKDNSVEELDLEDYIMGVVSSEVPANFEEEALKAQAVAARTFYMNKRNQPCNYAKEKGAEICDTTHCQVYMSKEERMKSWSSSEAKSDWEKIERAVEETKGQVLTYNGQVLEYQNFSLLVLEKTEDAKDVFSVDVPYLKSEESKGEEIAPKYKTSVQIATNDFVNKINNKYSKANISKSNLASYIKIKSYTEAGSVKEIQIGNEVIKGTEFRELLGLNSTNFTLDFGTNAVTVNCKGYGHDVGMSQWGANVMAKNGAKYSEILKHYYVGVEITQIKYMRKLFEVYNYVAITLNK</sequence>
<dbReference type="InterPro" id="IPR051922">
    <property type="entry name" value="Bact_Sporulation_Assoc"/>
</dbReference>
<proteinExistence type="predicted"/>
<dbReference type="InterPro" id="IPR013486">
    <property type="entry name" value="SpoIID/LytB"/>
</dbReference>
<dbReference type="NCBIfam" id="TIGR02669">
    <property type="entry name" value="SpoIID_LytB"/>
    <property type="match status" value="1"/>
</dbReference>
<name>Q45833_CLOSA</name>
<gene>
    <name evidence="3" type="primary">spoIID</name>
</gene>
<feature type="transmembrane region" description="Helical" evidence="1">
    <location>
        <begin position="12"/>
        <end position="33"/>
    </location>
</feature>
<protein>
    <submittedName>
        <fullName evidence="3">Stage II sporulation protein</fullName>
    </submittedName>
</protein>
<accession>Q45833</accession>
<dbReference type="AlphaFoldDB" id="Q45833"/>
<reference evidence="3" key="1">
    <citation type="submission" date="1992-03" db="EMBL/GenBank/DDBJ databases">
        <title>Cloning and sequencing of a spoIID gene from Clostridium saccharobutylicum.</title>
        <authorList>
            <person name="Reid S.J."/>
            <person name="Hancock K."/>
            <person name="Santangelo J.D."/>
            <person name="Woods D.R."/>
        </authorList>
    </citation>
    <scope>NUCLEOTIDE SEQUENCE</scope>
    <source>
        <strain evidence="3">P262</strain>
    </source>
</reference>
<dbReference type="GO" id="GO:0030288">
    <property type="term" value="C:outer membrane-bounded periplasmic space"/>
    <property type="evidence" value="ECO:0007669"/>
    <property type="project" value="TreeGrafter"/>
</dbReference>